<evidence type="ECO:0000313" key="5">
    <source>
        <dbReference type="Proteomes" id="UP001151760"/>
    </source>
</evidence>
<dbReference type="Gene3D" id="4.10.60.10">
    <property type="entry name" value="Zinc finger, CCHC-type"/>
    <property type="match status" value="1"/>
</dbReference>
<reference evidence="4" key="1">
    <citation type="journal article" date="2022" name="Int. J. Mol. Sci.">
        <title>Draft Genome of Tanacetum Coccineum: Genomic Comparison of Closely Related Tanacetum-Family Plants.</title>
        <authorList>
            <person name="Yamashiro T."/>
            <person name="Shiraishi A."/>
            <person name="Nakayama K."/>
            <person name="Satake H."/>
        </authorList>
    </citation>
    <scope>NUCLEOTIDE SEQUENCE</scope>
</reference>
<dbReference type="PROSITE" id="PS50158">
    <property type="entry name" value="ZF_CCHC"/>
    <property type="match status" value="1"/>
</dbReference>
<keyword evidence="1" id="KW-0479">Metal-binding</keyword>
<comment type="caution">
    <text evidence="4">The sequence shown here is derived from an EMBL/GenBank/DDBJ whole genome shotgun (WGS) entry which is preliminary data.</text>
</comment>
<keyword evidence="1" id="KW-0863">Zinc-finger</keyword>
<evidence type="ECO:0000313" key="4">
    <source>
        <dbReference type="EMBL" id="GJT90829.1"/>
    </source>
</evidence>
<evidence type="ECO:0000256" key="2">
    <source>
        <dbReference type="SAM" id="MobiDB-lite"/>
    </source>
</evidence>
<feature type="region of interest" description="Disordered" evidence="2">
    <location>
        <begin position="229"/>
        <end position="257"/>
    </location>
</feature>
<gene>
    <name evidence="4" type="ORF">Tco_1079674</name>
</gene>
<reference evidence="4" key="2">
    <citation type="submission" date="2022-01" db="EMBL/GenBank/DDBJ databases">
        <authorList>
            <person name="Yamashiro T."/>
            <person name="Shiraishi A."/>
            <person name="Satake H."/>
            <person name="Nakayama K."/>
        </authorList>
    </citation>
    <scope>NUCLEOTIDE SEQUENCE</scope>
</reference>
<dbReference type="Pfam" id="PF13976">
    <property type="entry name" value="gag_pre-integrs"/>
    <property type="match status" value="1"/>
</dbReference>
<dbReference type="InterPro" id="IPR001878">
    <property type="entry name" value="Znf_CCHC"/>
</dbReference>
<protein>
    <submittedName>
        <fullName evidence="4">Ribonuclease H-like domain-containing protein</fullName>
    </submittedName>
</protein>
<keyword evidence="1" id="KW-0862">Zinc</keyword>
<dbReference type="InterPro" id="IPR025724">
    <property type="entry name" value="GAG-pre-integrase_dom"/>
</dbReference>
<evidence type="ECO:0000259" key="3">
    <source>
        <dbReference type="PROSITE" id="PS50158"/>
    </source>
</evidence>
<sequence length="786" mass="90424">MDDPNITMEEYIRIEEEKARRRGKVYSWETTAYGKIWYNEDVHDLRSVETEFPATVLNDALTSEVTLSCEPTPTVSYFDDLNYFKDFEKEFPTIVYNDALTSKLDFLTKPTVSPQHIDEFNLKDETLLSECDEEEQNVLNFNDLFPFNVIYPNISKSDKDNKDDKADIEHSSKDLSVKLLPDIKSHAEREREEEASNAALIEEWDTIEATINADRNWLKQIQREWKERSKKWKGSNSKRAGDELEQESFKRQKIDDDDKEREDLKQCVKIVRDEEFVVHAIPLAVKPAPIKLVKTKHRYTRPKEAYERVLWGDLKVMFKPDVEDDIQRNLQGQKILLWKLYDSCGIHFVRMLSKLDMVGLDKGFDRFQRLLTLLSIHGVELSTEDINSKFLRSLPSTWTSVSLIMRNKEGIDDIDIDDLYNTLKAHEGDVKGITISSSSSLNMSCQSNKAQGSSSYVDEVMYSLYANQSSAPQLYQDDLEQKESFSGLGQEPNRFDKTKVECFNCHKKGHFARECKGKKNQEYRGNNNGYRRDDVKRSIKEEDQKVLVVQDMTSINTYDWSYLAAEEEPTNYALMAITSSKSSSSGSFDTEISPKVKIGLGYGKEEIVCDNILRVLAVIKDAPKSNEVSVETPKEVKSSAPFIQDWDTDSDNESIFRPKQVFEKVNFIKEGTSTDSFKRQRNCRQWVLQAHDRHQRIPFRLSGDKVDLLILVKGRLGHVNFKTMNKLVKGNLVRGLPSKLFENDHSCVACQKGKQHKATCKAKLGSEGNSAMLGLHNRIEVARKKE</sequence>
<feature type="compositionally biased region" description="Basic and acidic residues" evidence="2">
    <location>
        <begin position="239"/>
        <end position="257"/>
    </location>
</feature>
<dbReference type="SUPFAM" id="SSF57756">
    <property type="entry name" value="Retrovirus zinc finger-like domains"/>
    <property type="match status" value="1"/>
</dbReference>
<dbReference type="InterPro" id="IPR036875">
    <property type="entry name" value="Znf_CCHC_sf"/>
</dbReference>
<name>A0ABQ5HTG2_9ASTR</name>
<proteinExistence type="predicted"/>
<feature type="domain" description="CCHC-type" evidence="3">
    <location>
        <begin position="502"/>
        <end position="516"/>
    </location>
</feature>
<accession>A0ABQ5HTG2</accession>
<dbReference type="Proteomes" id="UP001151760">
    <property type="component" value="Unassembled WGS sequence"/>
</dbReference>
<keyword evidence="5" id="KW-1185">Reference proteome</keyword>
<organism evidence="4 5">
    <name type="scientific">Tanacetum coccineum</name>
    <dbReference type="NCBI Taxonomy" id="301880"/>
    <lineage>
        <taxon>Eukaryota</taxon>
        <taxon>Viridiplantae</taxon>
        <taxon>Streptophyta</taxon>
        <taxon>Embryophyta</taxon>
        <taxon>Tracheophyta</taxon>
        <taxon>Spermatophyta</taxon>
        <taxon>Magnoliopsida</taxon>
        <taxon>eudicotyledons</taxon>
        <taxon>Gunneridae</taxon>
        <taxon>Pentapetalae</taxon>
        <taxon>asterids</taxon>
        <taxon>campanulids</taxon>
        <taxon>Asterales</taxon>
        <taxon>Asteraceae</taxon>
        <taxon>Asteroideae</taxon>
        <taxon>Anthemideae</taxon>
        <taxon>Anthemidinae</taxon>
        <taxon>Tanacetum</taxon>
    </lineage>
</organism>
<evidence type="ECO:0000256" key="1">
    <source>
        <dbReference type="PROSITE-ProRule" id="PRU00047"/>
    </source>
</evidence>
<dbReference type="EMBL" id="BQNB010019959">
    <property type="protein sequence ID" value="GJT90829.1"/>
    <property type="molecule type" value="Genomic_DNA"/>
</dbReference>
<dbReference type="SMART" id="SM00343">
    <property type="entry name" value="ZnF_C2HC"/>
    <property type="match status" value="1"/>
</dbReference>